<dbReference type="InterPro" id="IPR038078">
    <property type="entry name" value="PhoU-like_sf"/>
</dbReference>
<evidence type="ECO:0008006" key="4">
    <source>
        <dbReference type="Google" id="ProtNLM"/>
    </source>
</evidence>
<dbReference type="EMBL" id="JDSS02000041">
    <property type="protein sequence ID" value="KFB66561.1"/>
    <property type="molecule type" value="Genomic_DNA"/>
</dbReference>
<accession>A0A084XVR7</accession>
<dbReference type="InterPro" id="IPR002727">
    <property type="entry name" value="DUF47"/>
</dbReference>
<comment type="similarity">
    <text evidence="1">Belongs to the UPF0111 family.</text>
</comment>
<dbReference type="RefSeq" id="WP_034929795.1">
    <property type="nucleotide sequence ID" value="NZ_JDSS02000041.1"/>
</dbReference>
<dbReference type="PANTHER" id="PTHR36536">
    <property type="entry name" value="UPF0111 PROTEIN HI_1603"/>
    <property type="match status" value="1"/>
</dbReference>
<dbReference type="Pfam" id="PF01865">
    <property type="entry name" value="PhoU_div"/>
    <property type="match status" value="1"/>
</dbReference>
<protein>
    <recommendedName>
        <fullName evidence="4">TIGR00153 family protein</fullName>
    </recommendedName>
</protein>
<evidence type="ECO:0000313" key="3">
    <source>
        <dbReference type="Proteomes" id="UP000019812"/>
    </source>
</evidence>
<comment type="caution">
    <text evidence="2">The sequence shown here is derived from an EMBL/GenBank/DDBJ whole genome shotgun (WGS) entry which is preliminary data.</text>
</comment>
<evidence type="ECO:0000313" key="2">
    <source>
        <dbReference type="EMBL" id="KFB66561.1"/>
    </source>
</evidence>
<gene>
    <name evidence="2" type="ORF">CAPSK01_004082</name>
</gene>
<sequence length="226" mass="25855">MLPSNPMAALFGKSPFKPLPQHMRIVIECVEEVQPLFQALFDDDQEQLEECKNHIFVKEREADAMRNEICEHLPRNMLQATGRQDLLALLAAQDAIANTAQDIAGLLVERRMEMLPSMAEPLMRLVIRCIDTCRQAHAIIEKLDELHETGFRGRETSRVDEMLVELGNMESDTDLMGMALARVLFAEEDRLKPVSVIFWYQLIQWVGNLADYAEKVGDRLHLLIAR</sequence>
<dbReference type="NCBIfam" id="TIGR00153">
    <property type="entry name" value="TIGR00153 family protein"/>
    <property type="match status" value="1"/>
</dbReference>
<dbReference type="SUPFAM" id="SSF109755">
    <property type="entry name" value="PhoU-like"/>
    <property type="match status" value="1"/>
</dbReference>
<organism evidence="2 3">
    <name type="scientific">Candidatus Accumulibacter vicinus</name>
    <dbReference type="NCBI Taxonomy" id="2954382"/>
    <lineage>
        <taxon>Bacteria</taxon>
        <taxon>Pseudomonadati</taxon>
        <taxon>Pseudomonadota</taxon>
        <taxon>Betaproteobacteria</taxon>
        <taxon>Candidatus Accumulibacter</taxon>
    </lineage>
</organism>
<reference evidence="2 3" key="1">
    <citation type="submission" date="2014-07" db="EMBL/GenBank/DDBJ databases">
        <title>Expanding our view of genomic diversity in Candidatus Accumulibacter clades.</title>
        <authorList>
            <person name="Skennerton C.T."/>
            <person name="Barr J.J."/>
            <person name="Slater F.R."/>
            <person name="Bond P.L."/>
            <person name="Tyson G.W."/>
        </authorList>
    </citation>
    <scope>NUCLEOTIDE SEQUENCE [LARGE SCALE GENOMIC DNA]</scope>
    <source>
        <strain evidence="3">SK-01</strain>
    </source>
</reference>
<dbReference type="AlphaFoldDB" id="A0A084XVR7"/>
<name>A0A084XVR7_9PROT</name>
<dbReference type="STRING" id="1457154.CAPSK01_004082"/>
<dbReference type="Proteomes" id="UP000019812">
    <property type="component" value="Unassembled WGS sequence"/>
</dbReference>
<proteinExistence type="inferred from homology"/>
<dbReference type="Gene3D" id="1.20.58.220">
    <property type="entry name" value="Phosphate transport system protein phou homolog 2, domain 2"/>
    <property type="match status" value="1"/>
</dbReference>
<evidence type="ECO:0000256" key="1">
    <source>
        <dbReference type="ARBA" id="ARBA00008591"/>
    </source>
</evidence>
<dbReference type="InterPro" id="IPR018445">
    <property type="entry name" value="Put_Phosphate_transp_reg"/>
</dbReference>
<dbReference type="PANTHER" id="PTHR36536:SF3">
    <property type="entry name" value="UPF0111 PROTEIN HI_1603"/>
    <property type="match status" value="1"/>
</dbReference>